<evidence type="ECO:0000259" key="5">
    <source>
        <dbReference type="PROSITE" id="PS50280"/>
    </source>
</evidence>
<protein>
    <recommendedName>
        <fullName evidence="8">MYND-type domain-containing protein</fullName>
    </recommendedName>
</protein>
<name>A0A1Q3EWI7_CULTA</name>
<dbReference type="SUPFAM" id="SSF48452">
    <property type="entry name" value="TPR-like"/>
    <property type="match status" value="1"/>
</dbReference>
<dbReference type="PROSITE" id="PS01360">
    <property type="entry name" value="ZF_MYND_1"/>
    <property type="match status" value="1"/>
</dbReference>
<evidence type="ECO:0000256" key="3">
    <source>
        <dbReference type="ARBA" id="ARBA00022833"/>
    </source>
</evidence>
<evidence type="ECO:0000256" key="2">
    <source>
        <dbReference type="ARBA" id="ARBA00022771"/>
    </source>
</evidence>
<accession>A0A1Q3EWI7</accession>
<dbReference type="InterPro" id="IPR001214">
    <property type="entry name" value="SET_dom"/>
</dbReference>
<dbReference type="PROSITE" id="PS50280">
    <property type="entry name" value="SET"/>
    <property type="match status" value="1"/>
</dbReference>
<sequence length="558" mass="62672">MFSVVGDGFKALFLAMNCESGGGPRLGPTSDVTAYRDFVLRNNRLIDVPERGKCNRRAAELRQEGNRLFLGKKFDDALAKFNESICAAEPGSEHLGMGYANRSAVYYEMDEYEYCLANIGLARLNHFPEKFASKLETRELACRAKLDDGQSKGTKLYHGIGLNVSPNPMIPFIADGIAMKQYPGFGRGLVAEKDFQPGDIILDEPPMLTLVGSRYNYCNNCAGSFQGSLIPCPCCISAMYCSEECLQKDYRFWHRFECGLSEKLQNVLFGTMAMAPKRFFFGLTAFHDDLEEMKTYCEESTDANDDPFVVDYTKQDLLDQFKVLHQAKLNPAMPELECVMRLSAAAFYAIFMKHLAATDAQQLVDTDAQKEFMLRCFLDYIRKDTALSLDSNEVATCSTISTLSTISSLVNHSCDPNIVMHIRYGRIRFWVLRPIRKGDQIVTSYGPTWWDPQPSYKSIFKCCCPVCDGEWCVSEQALPEAVREELAVKIVGVNDPDIDQANVLKHLQKFFTRYGHYHPNASLGPKLDVCKFLIIGTIHRGSFTLERAKVAAALGLIN</sequence>
<dbReference type="PROSITE" id="PS50865">
    <property type="entry name" value="ZF_MYND_2"/>
    <property type="match status" value="1"/>
</dbReference>
<dbReference type="GO" id="GO:0008170">
    <property type="term" value="F:N-methyltransferase activity"/>
    <property type="evidence" value="ECO:0007669"/>
    <property type="project" value="UniProtKB-ARBA"/>
</dbReference>
<dbReference type="Gene3D" id="6.10.140.2220">
    <property type="match status" value="1"/>
</dbReference>
<dbReference type="GO" id="GO:0008276">
    <property type="term" value="F:protein methyltransferase activity"/>
    <property type="evidence" value="ECO:0007669"/>
    <property type="project" value="UniProtKB-ARBA"/>
</dbReference>
<evidence type="ECO:0000313" key="7">
    <source>
        <dbReference type="EMBL" id="JAV19679.1"/>
    </source>
</evidence>
<dbReference type="SUPFAM" id="SSF82199">
    <property type="entry name" value="SET domain"/>
    <property type="match status" value="1"/>
</dbReference>
<keyword evidence="3" id="KW-0862">Zinc</keyword>
<dbReference type="Pfam" id="PF00856">
    <property type="entry name" value="SET"/>
    <property type="match status" value="1"/>
</dbReference>
<dbReference type="Gene3D" id="1.25.40.10">
    <property type="entry name" value="Tetratricopeptide repeat domain"/>
    <property type="match status" value="1"/>
</dbReference>
<dbReference type="SUPFAM" id="SSF144232">
    <property type="entry name" value="HIT/MYND zinc finger-like"/>
    <property type="match status" value="1"/>
</dbReference>
<dbReference type="PANTHER" id="PTHR47111">
    <property type="entry name" value="BCDNA.LD29892"/>
    <property type="match status" value="1"/>
</dbReference>
<reference evidence="7" key="1">
    <citation type="submission" date="2017-01" db="EMBL/GenBank/DDBJ databases">
        <title>A deep insight into the sialotranscriptome of adult male and female Cluex tarsalis mosquitoes.</title>
        <authorList>
            <person name="Ribeiro J.M."/>
            <person name="Moreira F."/>
            <person name="Bernard K.A."/>
            <person name="Calvo E."/>
        </authorList>
    </citation>
    <scope>NUCLEOTIDE SEQUENCE</scope>
    <source>
        <strain evidence="7">Kern County</strain>
        <tissue evidence="7">Salivary glands</tissue>
    </source>
</reference>
<dbReference type="InterPro" id="IPR046341">
    <property type="entry name" value="SET_dom_sf"/>
</dbReference>
<evidence type="ECO:0000256" key="4">
    <source>
        <dbReference type="PROSITE-ProRule" id="PRU00134"/>
    </source>
</evidence>
<dbReference type="Gene3D" id="1.10.220.160">
    <property type="match status" value="1"/>
</dbReference>
<dbReference type="InterPro" id="IPR011990">
    <property type="entry name" value="TPR-like_helical_dom_sf"/>
</dbReference>
<evidence type="ECO:0000256" key="1">
    <source>
        <dbReference type="ARBA" id="ARBA00022723"/>
    </source>
</evidence>
<evidence type="ECO:0000259" key="6">
    <source>
        <dbReference type="PROSITE" id="PS50865"/>
    </source>
</evidence>
<dbReference type="GO" id="GO:0008270">
    <property type="term" value="F:zinc ion binding"/>
    <property type="evidence" value="ECO:0007669"/>
    <property type="project" value="UniProtKB-KW"/>
</dbReference>
<keyword evidence="1" id="KW-0479">Metal-binding</keyword>
<dbReference type="Pfam" id="PF01753">
    <property type="entry name" value="zf-MYND"/>
    <property type="match status" value="1"/>
</dbReference>
<evidence type="ECO:0008006" key="8">
    <source>
        <dbReference type="Google" id="ProtNLM"/>
    </source>
</evidence>
<keyword evidence="2 4" id="KW-0863">Zinc-finger</keyword>
<feature type="domain" description="MYND-type" evidence="6">
    <location>
        <begin position="218"/>
        <end position="258"/>
    </location>
</feature>
<dbReference type="EMBL" id="GFDL01015366">
    <property type="protein sequence ID" value="JAV19679.1"/>
    <property type="molecule type" value="Transcribed_RNA"/>
</dbReference>
<proteinExistence type="predicted"/>
<dbReference type="GO" id="GO:0008757">
    <property type="term" value="F:S-adenosylmethionine-dependent methyltransferase activity"/>
    <property type="evidence" value="ECO:0007669"/>
    <property type="project" value="UniProtKB-ARBA"/>
</dbReference>
<dbReference type="PANTHER" id="PTHR47111:SF1">
    <property type="entry name" value="SET AND MYND DOMAIN-CONTAINING PROTEIN 4"/>
    <property type="match status" value="1"/>
</dbReference>
<dbReference type="InterPro" id="IPR002893">
    <property type="entry name" value="Znf_MYND"/>
</dbReference>
<organism evidence="7">
    <name type="scientific">Culex tarsalis</name>
    <name type="common">Encephalitis mosquito</name>
    <dbReference type="NCBI Taxonomy" id="7177"/>
    <lineage>
        <taxon>Eukaryota</taxon>
        <taxon>Metazoa</taxon>
        <taxon>Ecdysozoa</taxon>
        <taxon>Arthropoda</taxon>
        <taxon>Hexapoda</taxon>
        <taxon>Insecta</taxon>
        <taxon>Pterygota</taxon>
        <taxon>Neoptera</taxon>
        <taxon>Endopterygota</taxon>
        <taxon>Diptera</taxon>
        <taxon>Nematocera</taxon>
        <taxon>Culicoidea</taxon>
        <taxon>Culicidae</taxon>
        <taxon>Culicinae</taxon>
        <taxon>Culicini</taxon>
        <taxon>Culex</taxon>
        <taxon>Culex</taxon>
    </lineage>
</organism>
<dbReference type="SMART" id="SM00317">
    <property type="entry name" value="SET"/>
    <property type="match status" value="1"/>
</dbReference>
<feature type="domain" description="SET" evidence="5">
    <location>
        <begin position="175"/>
        <end position="446"/>
    </location>
</feature>
<dbReference type="AlphaFoldDB" id="A0A1Q3EWI7"/>
<dbReference type="Gene3D" id="2.170.270.10">
    <property type="entry name" value="SET domain"/>
    <property type="match status" value="1"/>
</dbReference>